<evidence type="ECO:0000313" key="2">
    <source>
        <dbReference type="Proteomes" id="UP001204376"/>
    </source>
</evidence>
<reference evidence="1 2" key="1">
    <citation type="submission" date="2022-07" db="EMBL/GenBank/DDBJ databases">
        <title>Mucilaginibacter sp. JC4.</title>
        <authorList>
            <person name="Le V."/>
            <person name="Ko S.-R."/>
            <person name="Ahn C.-Y."/>
            <person name="Oh H.-M."/>
        </authorList>
    </citation>
    <scope>NUCLEOTIDE SEQUENCE [LARGE SCALE GENOMIC DNA]</scope>
    <source>
        <strain evidence="1 2">JC4</strain>
    </source>
</reference>
<protein>
    <recommendedName>
        <fullName evidence="3">Nucleotide-diphospho-sugar transferase domain-containing protein</fullName>
    </recommendedName>
</protein>
<proteinExistence type="predicted"/>
<organism evidence="1 2">
    <name type="scientific">Mucilaginibacter aquariorum</name>
    <dbReference type="NCBI Taxonomy" id="2967225"/>
    <lineage>
        <taxon>Bacteria</taxon>
        <taxon>Pseudomonadati</taxon>
        <taxon>Bacteroidota</taxon>
        <taxon>Sphingobacteriia</taxon>
        <taxon>Sphingobacteriales</taxon>
        <taxon>Sphingobacteriaceae</taxon>
        <taxon>Mucilaginibacter</taxon>
    </lineage>
</organism>
<dbReference type="SUPFAM" id="SSF53448">
    <property type="entry name" value="Nucleotide-diphospho-sugar transferases"/>
    <property type="match status" value="1"/>
</dbReference>
<dbReference type="InterPro" id="IPR029044">
    <property type="entry name" value="Nucleotide-diphossugar_trans"/>
</dbReference>
<dbReference type="RefSeq" id="WP_256539903.1">
    <property type="nucleotide sequence ID" value="NZ_JANHOH010000004.1"/>
</dbReference>
<accession>A0ABT1T561</accession>
<evidence type="ECO:0000313" key="1">
    <source>
        <dbReference type="EMBL" id="MCQ6959712.1"/>
    </source>
</evidence>
<name>A0ABT1T561_9SPHI</name>
<keyword evidence="2" id="KW-1185">Reference proteome</keyword>
<dbReference type="Proteomes" id="UP001204376">
    <property type="component" value="Unassembled WGS sequence"/>
</dbReference>
<comment type="caution">
    <text evidence="1">The sequence shown here is derived from an EMBL/GenBank/DDBJ whole genome shotgun (WGS) entry which is preliminary data.</text>
</comment>
<dbReference type="EMBL" id="JANHOH010000004">
    <property type="protein sequence ID" value="MCQ6959712.1"/>
    <property type="molecule type" value="Genomic_DNA"/>
</dbReference>
<gene>
    <name evidence="1" type="ORF">NPE20_17180</name>
</gene>
<evidence type="ECO:0008006" key="3">
    <source>
        <dbReference type="Google" id="ProtNLM"/>
    </source>
</evidence>
<sequence length="296" mass="34274">MALPIIFFHYGNPAYLKYSLKQAKFFNPNSTIYLLGDDSNNCYSFVTHIPANKYKSEATPFIKNYKHLTSNSEDYELICFLRWFYINAFCRENNIGAFIYLDSDVLLYEDIATMQPFFEHSKIANTCDTTGVPAFTYFNGQKAINDFCNFLLYSYTHNDAVKNLEALYEPFTKAPETLGGISDMTLFHLYFQEHPADTMKINFINDDLAIDICINNPDGFEMAAGIKKIIWQDGLPYGINSENGSLIRFASLHYQGKSKNLIFRHYLAGGYKLQQFRDKLKERFKKIRRSINGLFK</sequence>